<dbReference type="Proteomes" id="UP001366060">
    <property type="component" value="Unassembled WGS sequence"/>
</dbReference>
<reference evidence="8 9" key="1">
    <citation type="submission" date="2024-02" db="EMBL/GenBank/DDBJ databases">
        <title>Bacteria isolated from the canopy kelp, Nereocystis luetkeana.</title>
        <authorList>
            <person name="Pfister C.A."/>
            <person name="Younker I.T."/>
            <person name="Light S.H."/>
        </authorList>
    </citation>
    <scope>NUCLEOTIDE SEQUENCE [LARGE SCALE GENOMIC DNA]</scope>
    <source>
        <strain evidence="8 9">TI.2.07</strain>
    </source>
</reference>
<comment type="subcellular location">
    <subcellularLocation>
        <location evidence="1">Cell membrane</location>
        <topology evidence="1">Multi-pass membrane protein</topology>
    </subcellularLocation>
</comment>
<keyword evidence="5" id="KW-0812">Transmembrane</keyword>
<evidence type="ECO:0000256" key="1">
    <source>
        <dbReference type="ARBA" id="ARBA00004651"/>
    </source>
</evidence>
<protein>
    <submittedName>
        <fullName evidence="8">Alanine:cation symporter family protein</fullName>
    </submittedName>
</protein>
<organism evidence="8 9">
    <name type="scientific">Psychromonas arctica</name>
    <dbReference type="NCBI Taxonomy" id="168275"/>
    <lineage>
        <taxon>Bacteria</taxon>
        <taxon>Pseudomonadati</taxon>
        <taxon>Pseudomonadota</taxon>
        <taxon>Gammaproteobacteria</taxon>
        <taxon>Alteromonadales</taxon>
        <taxon>Psychromonadaceae</taxon>
        <taxon>Psychromonas</taxon>
    </lineage>
</organism>
<keyword evidence="7" id="KW-0472">Membrane</keyword>
<evidence type="ECO:0000256" key="6">
    <source>
        <dbReference type="ARBA" id="ARBA00022989"/>
    </source>
</evidence>
<dbReference type="EMBL" id="JBAKBA010000220">
    <property type="protein sequence ID" value="MEL0661070.1"/>
    <property type="molecule type" value="Genomic_DNA"/>
</dbReference>
<evidence type="ECO:0000256" key="2">
    <source>
        <dbReference type="ARBA" id="ARBA00009261"/>
    </source>
</evidence>
<proteinExistence type="inferred from homology"/>
<evidence type="ECO:0000256" key="4">
    <source>
        <dbReference type="ARBA" id="ARBA00022475"/>
    </source>
</evidence>
<accession>A0ABU9HGP5</accession>
<dbReference type="InterPro" id="IPR001463">
    <property type="entry name" value="Na/Ala_symport"/>
</dbReference>
<gene>
    <name evidence="8" type="ORF">V6255_18335</name>
</gene>
<keyword evidence="4" id="KW-1003">Cell membrane</keyword>
<comment type="caution">
    <text evidence="8">The sequence shown here is derived from an EMBL/GenBank/DDBJ whole genome shotgun (WGS) entry which is preliminary data.</text>
</comment>
<name>A0ABU9HGP5_9GAMM</name>
<comment type="similarity">
    <text evidence="2">Belongs to the alanine or glycine:cation symporter (AGCS) (TC 2.A.25) family.</text>
</comment>
<dbReference type="RefSeq" id="WP_341629414.1">
    <property type="nucleotide sequence ID" value="NZ_JBAKBA010000220.1"/>
</dbReference>
<keyword evidence="3" id="KW-0813">Transport</keyword>
<evidence type="ECO:0000313" key="9">
    <source>
        <dbReference type="Proteomes" id="UP001366060"/>
    </source>
</evidence>
<evidence type="ECO:0000313" key="8">
    <source>
        <dbReference type="EMBL" id="MEL0661070.1"/>
    </source>
</evidence>
<keyword evidence="9" id="KW-1185">Reference proteome</keyword>
<feature type="non-terminal residue" evidence="8">
    <location>
        <position position="50"/>
    </location>
</feature>
<dbReference type="Pfam" id="PF01235">
    <property type="entry name" value="Na_Ala_symp"/>
    <property type="match status" value="1"/>
</dbReference>
<sequence>MDIVKGKYTDPNSIDEGEVSHFQALTTGLSGSVCLGNIAGVGGALAIGGT</sequence>
<evidence type="ECO:0000256" key="5">
    <source>
        <dbReference type="ARBA" id="ARBA00022692"/>
    </source>
</evidence>
<evidence type="ECO:0000256" key="7">
    <source>
        <dbReference type="ARBA" id="ARBA00023136"/>
    </source>
</evidence>
<keyword evidence="6" id="KW-1133">Transmembrane helix</keyword>
<evidence type="ECO:0000256" key="3">
    <source>
        <dbReference type="ARBA" id="ARBA00022448"/>
    </source>
</evidence>